<keyword evidence="3" id="KW-0805">Transcription regulation</keyword>
<organism evidence="9 10">
    <name type="scientific">Panagrolaimus superbus</name>
    <dbReference type="NCBI Taxonomy" id="310955"/>
    <lineage>
        <taxon>Eukaryota</taxon>
        <taxon>Metazoa</taxon>
        <taxon>Ecdysozoa</taxon>
        <taxon>Nematoda</taxon>
        <taxon>Chromadorea</taxon>
        <taxon>Rhabditida</taxon>
        <taxon>Tylenchina</taxon>
        <taxon>Panagrolaimomorpha</taxon>
        <taxon>Panagrolaimoidea</taxon>
        <taxon>Panagrolaimidae</taxon>
        <taxon>Panagrolaimus</taxon>
    </lineage>
</organism>
<dbReference type="GO" id="GO:0003723">
    <property type="term" value="F:RNA binding"/>
    <property type="evidence" value="ECO:0007669"/>
    <property type="project" value="InterPro"/>
</dbReference>
<reference evidence="10" key="1">
    <citation type="submission" date="2022-11" db="UniProtKB">
        <authorList>
            <consortium name="WormBaseParasite"/>
        </authorList>
    </citation>
    <scope>IDENTIFICATION</scope>
</reference>
<dbReference type="InterPro" id="IPR003652">
    <property type="entry name" value="Ataxin_AXH_dom"/>
</dbReference>
<proteinExistence type="predicted"/>
<evidence type="ECO:0000256" key="4">
    <source>
        <dbReference type="ARBA" id="ARBA00023125"/>
    </source>
</evidence>
<keyword evidence="6" id="KW-0539">Nucleus</keyword>
<evidence type="ECO:0000256" key="3">
    <source>
        <dbReference type="ARBA" id="ARBA00023015"/>
    </source>
</evidence>
<evidence type="ECO:0000313" key="10">
    <source>
        <dbReference type="WBParaSite" id="PSU_v2.g12088.t1"/>
    </source>
</evidence>
<keyword evidence="4" id="KW-0238">DNA-binding</keyword>
<evidence type="ECO:0000256" key="7">
    <source>
        <dbReference type="SAM" id="MobiDB-lite"/>
    </source>
</evidence>
<evidence type="ECO:0000256" key="2">
    <source>
        <dbReference type="ARBA" id="ARBA00022491"/>
    </source>
</evidence>
<sequence length="151" mass="17220">MDIDGQAALGSMTASAEYPFYEIESGWSSYDPFKTLNLYGLKCKKIEIGDKCILLSKDFVDKDDSELKKKWQKQFKGQFKGYSKTQPTLAGATAPNDDEIKDFPMELQQQQQHQQLHHQRSSHNNNGNNHGQNRLVRKSIPPPLAMSKFDL</sequence>
<evidence type="ECO:0000259" key="8">
    <source>
        <dbReference type="PROSITE" id="PS51148"/>
    </source>
</evidence>
<keyword evidence="2" id="KW-0678">Repressor</keyword>
<dbReference type="PANTHER" id="PTHR13392:SF13">
    <property type="entry name" value="AXH DOMAIN-CONTAINING PROTEIN"/>
    <property type="match status" value="1"/>
</dbReference>
<feature type="domain" description="AXH" evidence="8">
    <location>
        <begin position="1"/>
        <end position="63"/>
    </location>
</feature>
<dbReference type="WBParaSite" id="PSU_v2.g12088.t1">
    <property type="protein sequence ID" value="PSU_v2.g12088.t1"/>
    <property type="gene ID" value="PSU_v2.g12088"/>
</dbReference>
<dbReference type="GO" id="GO:0003677">
    <property type="term" value="F:DNA binding"/>
    <property type="evidence" value="ECO:0007669"/>
    <property type="project" value="UniProtKB-KW"/>
</dbReference>
<dbReference type="AlphaFoldDB" id="A0A914XVX9"/>
<feature type="compositionally biased region" description="Low complexity" evidence="7">
    <location>
        <begin position="122"/>
        <end position="134"/>
    </location>
</feature>
<dbReference type="PANTHER" id="PTHR13392">
    <property type="entry name" value="ATAXIN 1"/>
    <property type="match status" value="1"/>
</dbReference>
<evidence type="ECO:0000256" key="5">
    <source>
        <dbReference type="ARBA" id="ARBA00023163"/>
    </source>
</evidence>
<dbReference type="SUPFAM" id="SSF102031">
    <property type="entry name" value="AXH domain"/>
    <property type="match status" value="1"/>
</dbReference>
<comment type="subcellular location">
    <subcellularLocation>
        <location evidence="1">Nucleus</location>
    </subcellularLocation>
</comment>
<dbReference type="PROSITE" id="PS51148">
    <property type="entry name" value="AXH"/>
    <property type="match status" value="1"/>
</dbReference>
<evidence type="ECO:0000256" key="6">
    <source>
        <dbReference type="ARBA" id="ARBA00023242"/>
    </source>
</evidence>
<keyword evidence="9" id="KW-1185">Reference proteome</keyword>
<protein>
    <submittedName>
        <fullName evidence="10">AXH domain-containing protein</fullName>
    </submittedName>
</protein>
<dbReference type="GO" id="GO:0005634">
    <property type="term" value="C:nucleus"/>
    <property type="evidence" value="ECO:0007669"/>
    <property type="project" value="UniProtKB-SubCell"/>
</dbReference>
<feature type="region of interest" description="Disordered" evidence="7">
    <location>
        <begin position="85"/>
        <end position="151"/>
    </location>
</feature>
<keyword evidence="5" id="KW-0804">Transcription</keyword>
<dbReference type="Proteomes" id="UP000887577">
    <property type="component" value="Unplaced"/>
</dbReference>
<name>A0A914XVX9_9BILA</name>
<dbReference type="InterPro" id="IPR043404">
    <property type="entry name" value="ATAXIN1-like"/>
</dbReference>
<dbReference type="Pfam" id="PF08517">
    <property type="entry name" value="AXH"/>
    <property type="match status" value="1"/>
</dbReference>
<evidence type="ECO:0000313" key="9">
    <source>
        <dbReference type="Proteomes" id="UP000887577"/>
    </source>
</evidence>
<evidence type="ECO:0000256" key="1">
    <source>
        <dbReference type="ARBA" id="ARBA00004123"/>
    </source>
</evidence>
<dbReference type="GO" id="GO:0006355">
    <property type="term" value="P:regulation of DNA-templated transcription"/>
    <property type="evidence" value="ECO:0007669"/>
    <property type="project" value="InterPro"/>
</dbReference>
<dbReference type="InterPro" id="IPR036096">
    <property type="entry name" value="Ataxin_AXH_dom_sf"/>
</dbReference>
<accession>A0A914XVX9</accession>